<dbReference type="PANTHER" id="PTHR13032">
    <property type="entry name" value="MITOCHONDRIAL IMPORT INNER MEMBRANE TRANSLOCASE SUBUNIT TIM21"/>
    <property type="match status" value="1"/>
</dbReference>
<accession>A0A1E4SUP8</accession>
<keyword evidence="4 9" id="KW-0812">Transmembrane</keyword>
<dbReference type="STRING" id="983967.A0A1E4SUP8"/>
<name>A0A1E4SUP8_9ASCO</name>
<evidence type="ECO:0000256" key="6">
    <source>
        <dbReference type="ARBA" id="ARBA00022989"/>
    </source>
</evidence>
<comment type="subunit">
    <text evidence="9">Component of the TIM23 complex.</text>
</comment>
<dbReference type="InterPro" id="IPR038552">
    <property type="entry name" value="Tim21_IMS_sf"/>
</dbReference>
<keyword evidence="7 9" id="KW-0496">Mitochondrion</keyword>
<keyword evidence="6 9" id="KW-1133">Transmembrane helix</keyword>
<keyword evidence="8 9" id="KW-0472">Membrane</keyword>
<keyword evidence="9" id="KW-0811">Translocation</keyword>
<sequence length="237" mass="26639">MLSLNRYPLRVISHNSRTILSSKRLVSSTSILLQQQAKSTQSKKNKESPLYDTLKRGTKWTISSSIVLVALGLSSISIYLVFSELFSPSGETSTFNRVVSQIEDSKEALKLLGYSDEEIEENNSFKKIRLKAYGQEPSDKWSRNRPVTATKFTGKDGKEHMLMRFFVESESKVGVVQLEAIEENFIQQELLYVSLDVKGSPRFYLIGGPKLSSVQKKYNLLNGGSGFLGVNWGPKKD</sequence>
<dbReference type="OrthoDB" id="436405at2759"/>
<dbReference type="Pfam" id="PF08294">
    <property type="entry name" value="TIM21"/>
    <property type="match status" value="1"/>
</dbReference>
<evidence type="ECO:0000313" key="10">
    <source>
        <dbReference type="EMBL" id="ODV83226.1"/>
    </source>
</evidence>
<dbReference type="AlphaFoldDB" id="A0A1E4SUP8"/>
<feature type="transmembrane region" description="Helical" evidence="9">
    <location>
        <begin position="60"/>
        <end position="82"/>
    </location>
</feature>
<evidence type="ECO:0000256" key="8">
    <source>
        <dbReference type="ARBA" id="ARBA00023136"/>
    </source>
</evidence>
<evidence type="ECO:0000256" key="9">
    <source>
        <dbReference type="RuleBase" id="RU367142"/>
    </source>
</evidence>
<evidence type="ECO:0000256" key="5">
    <source>
        <dbReference type="ARBA" id="ARBA00022946"/>
    </source>
</evidence>
<comment type="subcellular location">
    <subcellularLocation>
        <location evidence="9">Mitochondrion inner membrane</location>
        <topology evidence="9">Single-pass membrane protein</topology>
    </subcellularLocation>
    <subcellularLocation>
        <location evidence="1">Mitochondrion membrane</location>
        <topology evidence="1">Single-pass membrane protein</topology>
    </subcellularLocation>
</comment>
<keyword evidence="9" id="KW-0999">Mitochondrion inner membrane</keyword>
<keyword evidence="11" id="KW-1185">Reference proteome</keyword>
<keyword evidence="9" id="KW-0653">Protein transport</keyword>
<reference evidence="11" key="1">
    <citation type="submission" date="2016-04" db="EMBL/GenBank/DDBJ databases">
        <title>Comparative genomics of biotechnologically important yeasts.</title>
        <authorList>
            <consortium name="DOE Joint Genome Institute"/>
            <person name="Riley R."/>
            <person name="Haridas S."/>
            <person name="Wolfe K.H."/>
            <person name="Lopes M.R."/>
            <person name="Hittinger C.T."/>
            <person name="Goker M."/>
            <person name="Salamov A."/>
            <person name="Wisecaver J."/>
            <person name="Long T.M."/>
            <person name="Aerts A.L."/>
            <person name="Barry K."/>
            <person name="Choi C."/>
            <person name="Clum A."/>
            <person name="Coughlan A.Y."/>
            <person name="Deshpande S."/>
            <person name="Douglass A.P."/>
            <person name="Hanson S.J."/>
            <person name="Klenk H.-P."/>
            <person name="Labutti K."/>
            <person name="Lapidus A."/>
            <person name="Lindquist E."/>
            <person name="Lipzen A."/>
            <person name="Meier-Kolthoff J.P."/>
            <person name="Ohm R.A."/>
            <person name="Otillar R.P."/>
            <person name="Pangilinan J."/>
            <person name="Peng Y."/>
            <person name="Rokas A."/>
            <person name="Rosa C.A."/>
            <person name="Scheuner C."/>
            <person name="Sibirny A.A."/>
            <person name="Slot J.C."/>
            <person name="Stielow J.B."/>
            <person name="Sun H."/>
            <person name="Kurtzman C.P."/>
            <person name="Blackwell M."/>
            <person name="Grigoriev I.V."/>
            <person name="Jeffries T.W."/>
        </authorList>
    </citation>
    <scope>NUCLEOTIDE SEQUENCE [LARGE SCALE GENOMIC DNA]</scope>
    <source>
        <strain evidence="11">NRRL YB-2248</strain>
    </source>
</reference>
<dbReference type="GO" id="GO:0030150">
    <property type="term" value="P:protein import into mitochondrial matrix"/>
    <property type="evidence" value="ECO:0007669"/>
    <property type="project" value="UniProtKB-UniRule"/>
</dbReference>
<evidence type="ECO:0000256" key="2">
    <source>
        <dbReference type="ARBA" id="ARBA00010867"/>
    </source>
</evidence>
<keyword evidence="5" id="KW-0809">Transit peptide</keyword>
<keyword evidence="9" id="KW-0813">Transport</keyword>
<dbReference type="Proteomes" id="UP000094801">
    <property type="component" value="Unassembled WGS sequence"/>
</dbReference>
<comment type="function">
    <text evidence="9">Essential component of the TIM23 complex, a complex that mediates the translocation of transit peptide-containing proteins across the mitochondrial inner membrane.</text>
</comment>
<evidence type="ECO:0000256" key="1">
    <source>
        <dbReference type="ARBA" id="ARBA00004304"/>
    </source>
</evidence>
<organism evidence="10 11">
    <name type="scientific">[Candida] arabinofermentans NRRL YB-2248</name>
    <dbReference type="NCBI Taxonomy" id="983967"/>
    <lineage>
        <taxon>Eukaryota</taxon>
        <taxon>Fungi</taxon>
        <taxon>Dikarya</taxon>
        <taxon>Ascomycota</taxon>
        <taxon>Saccharomycotina</taxon>
        <taxon>Pichiomycetes</taxon>
        <taxon>Pichiales</taxon>
        <taxon>Pichiaceae</taxon>
        <taxon>Ogataea</taxon>
        <taxon>Ogataea/Candida clade</taxon>
    </lineage>
</organism>
<evidence type="ECO:0000313" key="11">
    <source>
        <dbReference type="Proteomes" id="UP000094801"/>
    </source>
</evidence>
<comment type="similarity">
    <text evidence="2 9">Belongs to the TIM21 family.</text>
</comment>
<evidence type="ECO:0000256" key="7">
    <source>
        <dbReference type="ARBA" id="ARBA00023128"/>
    </source>
</evidence>
<gene>
    <name evidence="10" type="ORF">CANARDRAFT_30167</name>
</gene>
<dbReference type="Gene3D" id="3.10.450.320">
    <property type="entry name" value="Mitochondrial import inner membrane translocase subunit Tim21"/>
    <property type="match status" value="1"/>
</dbReference>
<dbReference type="EMBL" id="KV453866">
    <property type="protein sequence ID" value="ODV83226.1"/>
    <property type="molecule type" value="Genomic_DNA"/>
</dbReference>
<dbReference type="InterPro" id="IPR013261">
    <property type="entry name" value="Tim21"/>
</dbReference>
<dbReference type="GO" id="GO:0005744">
    <property type="term" value="C:TIM23 mitochondrial import inner membrane translocase complex"/>
    <property type="evidence" value="ECO:0007669"/>
    <property type="project" value="UniProtKB-UniRule"/>
</dbReference>
<dbReference type="PANTHER" id="PTHR13032:SF6">
    <property type="entry name" value="MITOCHONDRIAL IMPORT INNER MEMBRANE TRANSLOCASE SUBUNIT TIM21"/>
    <property type="match status" value="1"/>
</dbReference>
<evidence type="ECO:0000256" key="4">
    <source>
        <dbReference type="ARBA" id="ARBA00022692"/>
    </source>
</evidence>
<protein>
    <recommendedName>
        <fullName evidence="3 9">Mitochondrial import inner membrane translocase subunit Tim21</fullName>
    </recommendedName>
</protein>
<evidence type="ECO:0000256" key="3">
    <source>
        <dbReference type="ARBA" id="ARBA00020726"/>
    </source>
</evidence>
<proteinExistence type="inferred from homology"/>